<dbReference type="STRING" id="909613.UO65_3095"/>
<dbReference type="AlphaFoldDB" id="W7J692"/>
<dbReference type="EMBL" id="AYXG01000104">
    <property type="protein sequence ID" value="EWC61574.1"/>
    <property type="molecule type" value="Genomic_DNA"/>
</dbReference>
<gene>
    <name evidence="3" type="ORF">UO65_3095</name>
</gene>
<organism evidence="3 4">
    <name type="scientific">Actinokineospora spheciospongiae</name>
    <dbReference type="NCBI Taxonomy" id="909613"/>
    <lineage>
        <taxon>Bacteria</taxon>
        <taxon>Bacillati</taxon>
        <taxon>Actinomycetota</taxon>
        <taxon>Actinomycetes</taxon>
        <taxon>Pseudonocardiales</taxon>
        <taxon>Pseudonocardiaceae</taxon>
        <taxon>Actinokineospora</taxon>
    </lineage>
</organism>
<dbReference type="Pfam" id="PF13556">
    <property type="entry name" value="HTH_30"/>
    <property type="match status" value="1"/>
</dbReference>
<dbReference type="PANTHER" id="PTHR33744">
    <property type="entry name" value="CARBOHYDRATE DIACID REGULATOR"/>
    <property type="match status" value="1"/>
</dbReference>
<evidence type="ECO:0000313" key="4">
    <source>
        <dbReference type="Proteomes" id="UP000019277"/>
    </source>
</evidence>
<dbReference type="Pfam" id="PF25906">
    <property type="entry name" value="PucR-like_N"/>
    <property type="match status" value="1"/>
</dbReference>
<feature type="domain" description="PucR-like N-terminal" evidence="2">
    <location>
        <begin position="44"/>
        <end position="209"/>
    </location>
</feature>
<accession>A0A8E3BEU0</accession>
<proteinExistence type="predicted"/>
<evidence type="ECO:0000259" key="2">
    <source>
        <dbReference type="Pfam" id="PF25906"/>
    </source>
</evidence>
<dbReference type="Gene3D" id="1.10.10.2840">
    <property type="entry name" value="PucR C-terminal helix-turn-helix domain"/>
    <property type="match status" value="1"/>
</dbReference>
<evidence type="ECO:0000313" key="3">
    <source>
        <dbReference type="EMBL" id="EWC61574.1"/>
    </source>
</evidence>
<dbReference type="PATRIC" id="fig|909613.9.peg.3097"/>
<sequence length="433" mass="47272">MDTKSCGGVDIARVEGEMAVTQRGGPVGSGSDKPGPGVTAVPIWASVVPGIADRVRPLARTLIQDAVEAIQEAVPAYRQPVEGKFGEVLLGSVQAAIMQCFEFIADPTADRSDWLAAFRYAGRMEFLEGRTMDSLQTAVRVGARAVWRHVSVAGQELGIPADTLLTVAEAIFAYVDDLCVVAVAGYTEAQAQASGSYERRRRQLMKLILSDPPAPTQSLVELAAAADWQIPDEVAVVVLEYRTDQHHLPVPALGRDVLVDLESGDPCLVLPAPRAQLPNLEGQLQGRRAAVGPTVPLADAHRSQRLARQAMSLVHRGVLPEVAVTWCSRNLSTLLMFADESLVTHVAQPIRAAFADLTDKQRERVASTLRTWLHTRGDINETASRLAVHPQTVRYRMNQIEELLGDRLNDPEQRFLMEITMHAWHLPDDTTAN</sequence>
<name>W7J692_9PSEU</name>
<dbReference type="PANTHER" id="PTHR33744:SF1">
    <property type="entry name" value="DNA-BINDING TRANSCRIPTIONAL ACTIVATOR ADER"/>
    <property type="match status" value="1"/>
</dbReference>
<comment type="caution">
    <text evidence="3">The sequence shown here is derived from an EMBL/GenBank/DDBJ whole genome shotgun (WGS) entry which is preliminary data.</text>
</comment>
<dbReference type="InterPro" id="IPR025736">
    <property type="entry name" value="PucR_C-HTH_dom"/>
</dbReference>
<protein>
    <submittedName>
        <fullName evidence="3">Regulatory protein</fullName>
    </submittedName>
</protein>
<dbReference type="eggNOG" id="COG2508">
    <property type="taxonomic scope" value="Bacteria"/>
</dbReference>
<dbReference type="InterPro" id="IPR051448">
    <property type="entry name" value="CdaR-like_regulators"/>
</dbReference>
<dbReference type="InterPro" id="IPR042070">
    <property type="entry name" value="PucR_C-HTH_sf"/>
</dbReference>
<feature type="domain" description="PucR C-terminal helix-turn-helix" evidence="1">
    <location>
        <begin position="367"/>
        <end position="422"/>
    </location>
</feature>
<accession>W7J692</accession>
<reference evidence="3 4" key="1">
    <citation type="journal article" date="2014" name="Genome Announc.">
        <title>Draft Genome Sequence of the Antitrypanosomally Active Sponge-Associated Bacterium Actinokineospora sp. Strain EG49.</title>
        <authorList>
            <person name="Harjes J."/>
            <person name="Ryu T."/>
            <person name="Abdelmohsen U.R."/>
            <person name="Moitinho-Silva L."/>
            <person name="Horn H."/>
            <person name="Ravasi T."/>
            <person name="Hentschel U."/>
        </authorList>
    </citation>
    <scope>NUCLEOTIDE SEQUENCE [LARGE SCALE GENOMIC DNA]</scope>
    <source>
        <strain evidence="3 4">EG49</strain>
    </source>
</reference>
<keyword evidence="4" id="KW-1185">Reference proteome</keyword>
<dbReference type="InterPro" id="IPR058663">
    <property type="entry name" value="PucR-like_N"/>
</dbReference>
<dbReference type="Proteomes" id="UP000019277">
    <property type="component" value="Unassembled WGS sequence"/>
</dbReference>
<evidence type="ECO:0000259" key="1">
    <source>
        <dbReference type="Pfam" id="PF13556"/>
    </source>
</evidence>